<dbReference type="PANTHER" id="PTHR30221:SF1">
    <property type="entry name" value="SMALL-CONDUCTANCE MECHANOSENSITIVE CHANNEL"/>
    <property type="match status" value="1"/>
</dbReference>
<comment type="caution">
    <text evidence="2">The sequence shown here is derived from an EMBL/GenBank/DDBJ whole genome shotgun (WGS) entry which is preliminary data.</text>
</comment>
<sequence>MSSNWWTQVGNSWTSIWDKVANFLPNLVGAFLILIIGWIVAILVEKLLDRLFRALQLPTLFAMAKVEDLIKKSSTKLDTTGLLAATVKWILFLVAFIAAVNVLNLPTITLFLESILAYVPNVIAAVGILLIGTVLAHFLSNVISSTVKIGDIAFAQALSTIARYSIIIFAFVAALYQLNVAPAFLQTLVIGIVAFIAIAGGIAFGLGGQGVARDFLEKLRKDLQE</sequence>
<dbReference type="InterPro" id="IPR008910">
    <property type="entry name" value="MSC_TM_helix"/>
</dbReference>
<accession>A0A2G9YRL8</accession>
<dbReference type="Pfam" id="PF05552">
    <property type="entry name" value="MS_channel_1st_1"/>
    <property type="match status" value="2"/>
</dbReference>
<dbReference type="Gene3D" id="1.10.287.1260">
    <property type="match status" value="2"/>
</dbReference>
<dbReference type="EMBL" id="PCRM01000010">
    <property type="protein sequence ID" value="PIP21888.1"/>
    <property type="molecule type" value="Genomic_DNA"/>
</dbReference>
<keyword evidence="1" id="KW-0472">Membrane</keyword>
<feature type="transmembrane region" description="Helical" evidence="1">
    <location>
        <begin position="152"/>
        <end position="176"/>
    </location>
</feature>
<dbReference type="AlphaFoldDB" id="A0A2G9YRL8"/>
<proteinExistence type="predicted"/>
<reference evidence="2 3" key="1">
    <citation type="submission" date="2017-09" db="EMBL/GenBank/DDBJ databases">
        <title>Depth-based differentiation of microbial function through sediment-hosted aquifers and enrichment of novel symbionts in the deep terrestrial subsurface.</title>
        <authorList>
            <person name="Probst A.J."/>
            <person name="Ladd B."/>
            <person name="Jarett J.K."/>
            <person name="Geller-Mcgrath D.E."/>
            <person name="Sieber C.M."/>
            <person name="Emerson J.B."/>
            <person name="Anantharaman K."/>
            <person name="Thomas B.C."/>
            <person name="Malmstrom R."/>
            <person name="Stieglmeier M."/>
            <person name="Klingl A."/>
            <person name="Woyke T."/>
            <person name="Ryan C.M."/>
            <person name="Banfield J.F."/>
        </authorList>
    </citation>
    <scope>NUCLEOTIDE SEQUENCE [LARGE SCALE GENOMIC DNA]</scope>
    <source>
        <strain evidence="2">CG23_combo_of_CG06-09_8_20_14_all_40_13</strain>
    </source>
</reference>
<dbReference type="Proteomes" id="UP000231567">
    <property type="component" value="Unassembled WGS sequence"/>
</dbReference>
<keyword evidence="1" id="KW-0812">Transmembrane</keyword>
<feature type="transmembrane region" description="Helical" evidence="1">
    <location>
        <begin position="115"/>
        <end position="140"/>
    </location>
</feature>
<dbReference type="InterPro" id="IPR045275">
    <property type="entry name" value="MscS_archaea/bacteria_type"/>
</dbReference>
<name>A0A2G9YRL8_9BACT</name>
<evidence type="ECO:0000256" key="1">
    <source>
        <dbReference type="SAM" id="Phobius"/>
    </source>
</evidence>
<keyword evidence="1" id="KW-1133">Transmembrane helix</keyword>
<organism evidence="2 3">
    <name type="scientific">Candidatus Nealsonbacteria bacterium CG23_combo_of_CG06-09_8_20_14_all_40_13</name>
    <dbReference type="NCBI Taxonomy" id="1974724"/>
    <lineage>
        <taxon>Bacteria</taxon>
        <taxon>Candidatus Nealsoniibacteriota</taxon>
    </lineage>
</organism>
<dbReference type="PANTHER" id="PTHR30221">
    <property type="entry name" value="SMALL-CONDUCTANCE MECHANOSENSITIVE CHANNEL"/>
    <property type="match status" value="1"/>
</dbReference>
<protein>
    <recommendedName>
        <fullName evidence="4">Small-conductance mechanosensitive ion channel</fullName>
    </recommendedName>
</protein>
<feature type="transmembrane region" description="Helical" evidence="1">
    <location>
        <begin position="20"/>
        <end position="44"/>
    </location>
</feature>
<feature type="transmembrane region" description="Helical" evidence="1">
    <location>
        <begin position="188"/>
        <end position="212"/>
    </location>
</feature>
<evidence type="ECO:0008006" key="4">
    <source>
        <dbReference type="Google" id="ProtNLM"/>
    </source>
</evidence>
<feature type="transmembrane region" description="Helical" evidence="1">
    <location>
        <begin position="81"/>
        <end position="103"/>
    </location>
</feature>
<dbReference type="GO" id="GO:0008381">
    <property type="term" value="F:mechanosensitive monoatomic ion channel activity"/>
    <property type="evidence" value="ECO:0007669"/>
    <property type="project" value="InterPro"/>
</dbReference>
<gene>
    <name evidence="2" type="ORF">COX39_00540</name>
</gene>
<evidence type="ECO:0000313" key="2">
    <source>
        <dbReference type="EMBL" id="PIP21888.1"/>
    </source>
</evidence>
<evidence type="ECO:0000313" key="3">
    <source>
        <dbReference type="Proteomes" id="UP000231567"/>
    </source>
</evidence>